<dbReference type="AlphaFoldDB" id="A0A1N6HNS9"/>
<organism evidence="6 7">
    <name type="scientific">Parasphingorhabdus marina DSM 22363</name>
    <dbReference type="NCBI Taxonomy" id="1123272"/>
    <lineage>
        <taxon>Bacteria</taxon>
        <taxon>Pseudomonadati</taxon>
        <taxon>Pseudomonadota</taxon>
        <taxon>Alphaproteobacteria</taxon>
        <taxon>Sphingomonadales</taxon>
        <taxon>Sphingomonadaceae</taxon>
        <taxon>Parasphingorhabdus</taxon>
    </lineage>
</organism>
<dbReference type="Gene3D" id="1.10.357.10">
    <property type="entry name" value="Tetracycline Repressor, domain 2"/>
    <property type="match status" value="1"/>
</dbReference>
<dbReference type="PANTHER" id="PTHR30055">
    <property type="entry name" value="HTH-TYPE TRANSCRIPTIONAL REGULATOR RUTR"/>
    <property type="match status" value="1"/>
</dbReference>
<dbReference type="STRING" id="1123272.SAMN02745824_3387"/>
<dbReference type="InterPro" id="IPR009057">
    <property type="entry name" value="Homeodomain-like_sf"/>
</dbReference>
<dbReference type="PANTHER" id="PTHR30055:SF234">
    <property type="entry name" value="HTH-TYPE TRANSCRIPTIONAL REGULATOR BETI"/>
    <property type="match status" value="1"/>
</dbReference>
<dbReference type="PRINTS" id="PR00455">
    <property type="entry name" value="HTHTETR"/>
</dbReference>
<dbReference type="EMBL" id="FSQW01000002">
    <property type="protein sequence ID" value="SIO21508.1"/>
    <property type="molecule type" value="Genomic_DNA"/>
</dbReference>
<keyword evidence="7" id="KW-1185">Reference proteome</keyword>
<dbReference type="InterPro" id="IPR050109">
    <property type="entry name" value="HTH-type_TetR-like_transc_reg"/>
</dbReference>
<reference evidence="7" key="1">
    <citation type="submission" date="2016-11" db="EMBL/GenBank/DDBJ databases">
        <authorList>
            <person name="Varghese N."/>
            <person name="Submissions S."/>
        </authorList>
    </citation>
    <scope>NUCLEOTIDE SEQUENCE [LARGE SCALE GENOMIC DNA]</scope>
    <source>
        <strain evidence="7">DSM 22363</strain>
    </source>
</reference>
<keyword evidence="2 4" id="KW-0238">DNA-binding</keyword>
<dbReference type="Proteomes" id="UP000185192">
    <property type="component" value="Unassembled WGS sequence"/>
</dbReference>
<keyword evidence="3" id="KW-0804">Transcription</keyword>
<dbReference type="Pfam" id="PF17935">
    <property type="entry name" value="TetR_C_27"/>
    <property type="match status" value="1"/>
</dbReference>
<dbReference type="GO" id="GO:0000976">
    <property type="term" value="F:transcription cis-regulatory region binding"/>
    <property type="evidence" value="ECO:0007669"/>
    <property type="project" value="TreeGrafter"/>
</dbReference>
<evidence type="ECO:0000256" key="2">
    <source>
        <dbReference type="ARBA" id="ARBA00023125"/>
    </source>
</evidence>
<dbReference type="OrthoDB" id="7408114at2"/>
<evidence type="ECO:0000259" key="5">
    <source>
        <dbReference type="PROSITE" id="PS50977"/>
    </source>
</evidence>
<dbReference type="InterPro" id="IPR041478">
    <property type="entry name" value="TetR_C_27"/>
</dbReference>
<dbReference type="PROSITE" id="PS50977">
    <property type="entry name" value="HTH_TETR_2"/>
    <property type="match status" value="1"/>
</dbReference>
<dbReference type="RefSeq" id="WP_074206252.1">
    <property type="nucleotide sequence ID" value="NZ_FSQW01000002.1"/>
</dbReference>
<feature type="domain" description="HTH tetR-type" evidence="5">
    <location>
        <begin position="9"/>
        <end position="69"/>
    </location>
</feature>
<name>A0A1N6HNS9_9SPHN</name>
<dbReference type="Pfam" id="PF00440">
    <property type="entry name" value="TetR_N"/>
    <property type="match status" value="1"/>
</dbReference>
<evidence type="ECO:0000313" key="7">
    <source>
        <dbReference type="Proteomes" id="UP000185192"/>
    </source>
</evidence>
<gene>
    <name evidence="6" type="ORF">SAMN02745824_3387</name>
</gene>
<proteinExistence type="predicted"/>
<evidence type="ECO:0000256" key="4">
    <source>
        <dbReference type="PROSITE-ProRule" id="PRU00335"/>
    </source>
</evidence>
<keyword evidence="1" id="KW-0805">Transcription regulation</keyword>
<accession>A0A1N6HNS9</accession>
<dbReference type="SUPFAM" id="SSF46689">
    <property type="entry name" value="Homeodomain-like"/>
    <property type="match status" value="1"/>
</dbReference>
<evidence type="ECO:0000313" key="6">
    <source>
        <dbReference type="EMBL" id="SIO21508.1"/>
    </source>
</evidence>
<feature type="DNA-binding region" description="H-T-H motif" evidence="4">
    <location>
        <begin position="32"/>
        <end position="51"/>
    </location>
</feature>
<protein>
    <submittedName>
        <fullName evidence="6">Transcriptional regulator, TetR family</fullName>
    </submittedName>
</protein>
<evidence type="ECO:0000256" key="3">
    <source>
        <dbReference type="ARBA" id="ARBA00023163"/>
    </source>
</evidence>
<evidence type="ECO:0000256" key="1">
    <source>
        <dbReference type="ARBA" id="ARBA00023015"/>
    </source>
</evidence>
<dbReference type="GO" id="GO:0003700">
    <property type="term" value="F:DNA-binding transcription factor activity"/>
    <property type="evidence" value="ECO:0007669"/>
    <property type="project" value="TreeGrafter"/>
</dbReference>
<dbReference type="InterPro" id="IPR036271">
    <property type="entry name" value="Tet_transcr_reg_TetR-rel_C_sf"/>
</dbReference>
<dbReference type="SUPFAM" id="SSF48498">
    <property type="entry name" value="Tetracyclin repressor-like, C-terminal domain"/>
    <property type="match status" value="1"/>
</dbReference>
<dbReference type="InterPro" id="IPR001647">
    <property type="entry name" value="HTH_TetR"/>
</dbReference>
<sequence length="213" mass="24008">MPRPETDMEAKRQQIMEAADQIIQDKGAISFTMTDLAAAAGMSQSNLYRFFESKDALAEAMAGEWFADLEVIMRELVDADMPVEEKLFAFFARRLEIKRARFEEDPELFASYMELGDEHFEVIKGYVDLADHYMATILAEAMEAGYFKGLELDAVVSLVNTMMQPFCNPKLMMQMMHLATEDRLRQVIGTILTGLNANASQRAMDGKALHVVG</sequence>